<feature type="region of interest" description="Disordered" evidence="1">
    <location>
        <begin position="32"/>
        <end position="60"/>
    </location>
</feature>
<gene>
    <name evidence="2" type="ORF">HK097_002800</name>
</gene>
<reference evidence="2" key="1">
    <citation type="submission" date="2020-05" db="EMBL/GenBank/DDBJ databases">
        <title>Phylogenomic resolution of chytrid fungi.</title>
        <authorList>
            <person name="Stajich J.E."/>
            <person name="Amses K."/>
            <person name="Simmons R."/>
            <person name="Seto K."/>
            <person name="Myers J."/>
            <person name="Bonds A."/>
            <person name="Quandt C.A."/>
            <person name="Barry K."/>
            <person name="Liu P."/>
            <person name="Grigoriev I."/>
            <person name="Longcore J.E."/>
            <person name="James T.Y."/>
        </authorList>
    </citation>
    <scope>NUCLEOTIDE SEQUENCE</scope>
    <source>
        <strain evidence="2">JEL0318</strain>
    </source>
</reference>
<evidence type="ECO:0000313" key="3">
    <source>
        <dbReference type="Proteomes" id="UP001212841"/>
    </source>
</evidence>
<keyword evidence="3" id="KW-1185">Reference proteome</keyword>
<feature type="compositionally biased region" description="Polar residues" evidence="1">
    <location>
        <begin position="32"/>
        <end position="46"/>
    </location>
</feature>
<name>A0AAD5S406_9FUNG</name>
<dbReference type="SUPFAM" id="SSF56399">
    <property type="entry name" value="ADP-ribosylation"/>
    <property type="match status" value="1"/>
</dbReference>
<evidence type="ECO:0000256" key="1">
    <source>
        <dbReference type="SAM" id="MobiDB-lite"/>
    </source>
</evidence>
<comment type="caution">
    <text evidence="2">The sequence shown here is derived from an EMBL/GenBank/DDBJ whole genome shotgun (WGS) entry which is preliminary data.</text>
</comment>
<protein>
    <recommendedName>
        <fullName evidence="4">PARP catalytic domain-containing protein</fullName>
    </recommendedName>
</protein>
<sequence length="251" mass="28393">MNASDPNEASIIVEAGKLSALSFEYAPPFTTTTSNIDPTSSTSYLKSLQPPPPSHSTDTPAELASWRTWLETYANWPTETHTLRLESVTRVRDHLWTDAHKFAEAAAAAPQQEHPYSKRQKHGFFTRAALAVAKVPVRLFRKAKPQPRQQNNNAYIGPPHFEEIFLYHGTHERNIKPIIRKGYRIGYFGRVFCSPYPTTSFNYTQGGGKMLLNSVLVDQGIDRVAHEISTTRVQTVVPIAVIEFWSNQQRR</sequence>
<dbReference type="AlphaFoldDB" id="A0AAD5S406"/>
<organism evidence="2 3">
    <name type="scientific">Rhizophlyctis rosea</name>
    <dbReference type="NCBI Taxonomy" id="64517"/>
    <lineage>
        <taxon>Eukaryota</taxon>
        <taxon>Fungi</taxon>
        <taxon>Fungi incertae sedis</taxon>
        <taxon>Chytridiomycota</taxon>
        <taxon>Chytridiomycota incertae sedis</taxon>
        <taxon>Chytridiomycetes</taxon>
        <taxon>Rhizophlyctidales</taxon>
        <taxon>Rhizophlyctidaceae</taxon>
        <taxon>Rhizophlyctis</taxon>
    </lineage>
</organism>
<dbReference type="EMBL" id="JADGJD010001627">
    <property type="protein sequence ID" value="KAJ3039566.1"/>
    <property type="molecule type" value="Genomic_DNA"/>
</dbReference>
<dbReference type="Proteomes" id="UP001212841">
    <property type="component" value="Unassembled WGS sequence"/>
</dbReference>
<accession>A0AAD5S406</accession>
<evidence type="ECO:0008006" key="4">
    <source>
        <dbReference type="Google" id="ProtNLM"/>
    </source>
</evidence>
<evidence type="ECO:0000313" key="2">
    <source>
        <dbReference type="EMBL" id="KAJ3039566.1"/>
    </source>
</evidence>
<proteinExistence type="predicted"/>